<protein>
    <submittedName>
        <fullName evidence="1">Uncharacterized protein</fullName>
    </submittedName>
</protein>
<organism evidence="1 2">
    <name type="scientific">Paraburkholderia aromaticivorans</name>
    <dbReference type="NCBI Taxonomy" id="2026199"/>
    <lineage>
        <taxon>Bacteria</taxon>
        <taxon>Pseudomonadati</taxon>
        <taxon>Pseudomonadota</taxon>
        <taxon>Betaproteobacteria</taxon>
        <taxon>Burkholderiales</taxon>
        <taxon>Burkholderiaceae</taxon>
        <taxon>Paraburkholderia</taxon>
    </lineage>
</organism>
<accession>A0A248VF81</accession>
<proteinExistence type="predicted"/>
<dbReference type="AlphaFoldDB" id="A0A248VF81"/>
<keyword evidence="2" id="KW-1185">Reference proteome</keyword>
<reference evidence="1 2" key="1">
    <citation type="submission" date="2017-08" db="EMBL/GenBank/DDBJ databases">
        <title>Identification and genetic characteristics of simultaneous BTEX- and naphthalene-degrading Paraburkholderia sp. BN5 isolated from petroleum-contaminated soil.</title>
        <authorList>
            <person name="Lee Y."/>
            <person name="Jeon C.O."/>
        </authorList>
    </citation>
    <scope>NUCLEOTIDE SEQUENCE [LARGE SCALE GENOMIC DNA]</scope>
    <source>
        <strain evidence="1 2">BN5</strain>
    </source>
</reference>
<dbReference type="OrthoDB" id="583587at2"/>
<dbReference type="RefSeq" id="WP_095417783.1">
    <property type="nucleotide sequence ID" value="NZ_CP022989.1"/>
</dbReference>
<dbReference type="EMBL" id="CP022989">
    <property type="protein sequence ID" value="ASV97590.1"/>
    <property type="molecule type" value="Genomic_DNA"/>
</dbReference>
<name>A0A248VF81_9BURK</name>
<evidence type="ECO:0000313" key="1">
    <source>
        <dbReference type="EMBL" id="ASV97590.1"/>
    </source>
</evidence>
<dbReference type="KEGG" id="parb:CJU94_05075"/>
<dbReference type="Proteomes" id="UP000215158">
    <property type="component" value="Chromosome 1"/>
</dbReference>
<sequence length="239" mass="26797">MFEVVGAYGVDECSPAKVKGDDPRVLHVEAESADLKMALNVDIQKRKWLPRNCLALLPAPEFHIKDRVNQAGSLKDQWLDNFSGWMGRSYTRVALPDEFNDALGESRLKQILEEKLAKEKDALYGIYLTIEPDSDEPWTETLGLMPSPYLLGITLLVHEEHSPVTVRSKAVKQIFKDTLPDPLDGTKKVTRAELAKRHGIRIVEAGVESISVADISLQEMKRLVRYTMVDHLSNSSMAA</sequence>
<evidence type="ECO:0000313" key="2">
    <source>
        <dbReference type="Proteomes" id="UP000215158"/>
    </source>
</evidence>
<gene>
    <name evidence="1" type="ORF">CJU94_05075</name>
</gene>